<feature type="domain" description="Tetracyclin repressor-like C-terminal" evidence="1">
    <location>
        <begin position="89"/>
        <end position="214"/>
    </location>
</feature>
<accession>A0ABT3CVM1</accession>
<dbReference type="InterPro" id="IPR041673">
    <property type="entry name" value="TetR_C_23"/>
</dbReference>
<gene>
    <name evidence="2" type="ORF">N7U62_13770</name>
</gene>
<evidence type="ECO:0000313" key="2">
    <source>
        <dbReference type="EMBL" id="MCV9387745.1"/>
    </source>
</evidence>
<name>A0ABT3CVM1_9BACT</name>
<dbReference type="RefSeq" id="WP_264138565.1">
    <property type="nucleotide sequence ID" value="NZ_JAOYOD010000001.1"/>
</dbReference>
<proteinExistence type="predicted"/>
<comment type="caution">
    <text evidence="2">The sequence shown here is derived from an EMBL/GenBank/DDBJ whole genome shotgun (WGS) entry which is preliminary data.</text>
</comment>
<protein>
    <submittedName>
        <fullName evidence="2">TetR family transcriptional regulator C-terminal domain-containing protein</fullName>
    </submittedName>
</protein>
<organism evidence="2 3">
    <name type="scientific">Reichenbachiella ulvae</name>
    <dbReference type="NCBI Taxonomy" id="2980104"/>
    <lineage>
        <taxon>Bacteria</taxon>
        <taxon>Pseudomonadati</taxon>
        <taxon>Bacteroidota</taxon>
        <taxon>Cytophagia</taxon>
        <taxon>Cytophagales</taxon>
        <taxon>Reichenbachiellaceae</taxon>
        <taxon>Reichenbachiella</taxon>
    </lineage>
</organism>
<dbReference type="Proteomes" id="UP001300692">
    <property type="component" value="Unassembled WGS sequence"/>
</dbReference>
<evidence type="ECO:0000313" key="3">
    <source>
        <dbReference type="Proteomes" id="UP001300692"/>
    </source>
</evidence>
<dbReference type="Pfam" id="PF17931">
    <property type="entry name" value="TetR_C_23"/>
    <property type="match status" value="1"/>
</dbReference>
<dbReference type="Gene3D" id="1.10.357.10">
    <property type="entry name" value="Tetracycline Repressor, domain 2"/>
    <property type="match status" value="1"/>
</dbReference>
<dbReference type="InterPro" id="IPR036271">
    <property type="entry name" value="Tet_transcr_reg_TetR-rel_C_sf"/>
</dbReference>
<sequence length="221" mass="25759">MTTATKSKKKKAGRSEMISHYMNSVLEHERAPVSVFKFCKELKISEQDFYQEFGSLESLKKSIWTAFFEQTLEVMQKSEEYAGYGSKEKLLALYFTLFEILTLNRSYILQTTEQPNMIGNNLPDLQDFRVHFKKYLSSLEIPKQVEQEKINKVSGKAIEELGWGQFLLVLKFWMTDDSPGFEKTDILIEKTINSAFELVDIRPVKGVIDLAKFLIKERWKN</sequence>
<dbReference type="SUPFAM" id="SSF48498">
    <property type="entry name" value="Tetracyclin repressor-like, C-terminal domain"/>
    <property type="match status" value="1"/>
</dbReference>
<keyword evidence="3" id="KW-1185">Reference proteome</keyword>
<dbReference type="EMBL" id="JAOYOD010000001">
    <property type="protein sequence ID" value="MCV9387745.1"/>
    <property type="molecule type" value="Genomic_DNA"/>
</dbReference>
<evidence type="ECO:0000259" key="1">
    <source>
        <dbReference type="Pfam" id="PF17931"/>
    </source>
</evidence>
<reference evidence="2 3" key="1">
    <citation type="submission" date="2022-10" db="EMBL/GenBank/DDBJ databases">
        <title>Comparative genomics and taxonomic characterization of three novel marine species of genus Reichenbachiella exhibiting antioxidant and polysaccharide degradation activities.</title>
        <authorList>
            <person name="Muhammad N."/>
            <person name="Lee Y.-J."/>
            <person name="Ko J."/>
            <person name="Kim S.-G."/>
        </authorList>
    </citation>
    <scope>NUCLEOTIDE SEQUENCE [LARGE SCALE GENOMIC DNA]</scope>
    <source>
        <strain evidence="2 3">ABR2-5</strain>
    </source>
</reference>